<keyword evidence="15" id="KW-1185">Reference proteome</keyword>
<feature type="region of interest" description="Disordered" evidence="12">
    <location>
        <begin position="189"/>
        <end position="252"/>
    </location>
</feature>
<evidence type="ECO:0000256" key="11">
    <source>
        <dbReference type="ARBA" id="ARBA00023204"/>
    </source>
</evidence>
<comment type="similarity">
    <text evidence="2">Belongs to the uracil-DNA glycosylase (UDG) superfamily. Type 4 (UDGa) family.</text>
</comment>
<reference evidence="14" key="1">
    <citation type="submission" date="2023-03" db="EMBL/GenBank/DDBJ databases">
        <authorList>
            <person name="Steffen K."/>
            <person name="Cardenas P."/>
        </authorList>
    </citation>
    <scope>NUCLEOTIDE SEQUENCE</scope>
</reference>
<dbReference type="GO" id="GO:0004844">
    <property type="term" value="F:uracil DNA N-glycosylase activity"/>
    <property type="evidence" value="ECO:0007669"/>
    <property type="project" value="UniProtKB-EC"/>
</dbReference>
<dbReference type="SMART" id="SM00987">
    <property type="entry name" value="UreE_C"/>
    <property type="match status" value="1"/>
</dbReference>
<evidence type="ECO:0000256" key="9">
    <source>
        <dbReference type="ARBA" id="ARBA00023004"/>
    </source>
</evidence>
<feature type="domain" description="Uracil-DNA glycosylase-like" evidence="13">
    <location>
        <begin position="28"/>
        <end position="173"/>
    </location>
</feature>
<dbReference type="EMBL" id="CASHTH010002320">
    <property type="protein sequence ID" value="CAI8028249.1"/>
    <property type="molecule type" value="Genomic_DNA"/>
</dbReference>
<evidence type="ECO:0000256" key="3">
    <source>
        <dbReference type="ARBA" id="ARBA00012030"/>
    </source>
</evidence>
<dbReference type="GO" id="GO:0006281">
    <property type="term" value="P:DNA repair"/>
    <property type="evidence" value="ECO:0007669"/>
    <property type="project" value="UniProtKB-KW"/>
</dbReference>
<keyword evidence="7" id="KW-0227">DNA damage</keyword>
<name>A0AA35SF20_GEOBA</name>
<evidence type="ECO:0000256" key="8">
    <source>
        <dbReference type="ARBA" id="ARBA00022801"/>
    </source>
</evidence>
<evidence type="ECO:0000256" key="2">
    <source>
        <dbReference type="ARBA" id="ARBA00006521"/>
    </source>
</evidence>
<dbReference type="Gene3D" id="3.40.470.10">
    <property type="entry name" value="Uracil-DNA glycosylase-like domain"/>
    <property type="match status" value="1"/>
</dbReference>
<evidence type="ECO:0000313" key="15">
    <source>
        <dbReference type="Proteomes" id="UP001174909"/>
    </source>
</evidence>
<comment type="caution">
    <text evidence="14">The sequence shown here is derived from an EMBL/GenBank/DDBJ whole genome shotgun (WGS) entry which is preliminary data.</text>
</comment>
<evidence type="ECO:0000256" key="10">
    <source>
        <dbReference type="ARBA" id="ARBA00023014"/>
    </source>
</evidence>
<evidence type="ECO:0000256" key="12">
    <source>
        <dbReference type="SAM" id="MobiDB-lite"/>
    </source>
</evidence>
<dbReference type="SUPFAM" id="SSF52141">
    <property type="entry name" value="Uracil-DNA glycosylase-like"/>
    <property type="match status" value="1"/>
</dbReference>
<keyword evidence="6" id="KW-0479">Metal-binding</keyword>
<dbReference type="CDD" id="cd10030">
    <property type="entry name" value="UDG-F4_TTUDGA_SPO1dp_like"/>
    <property type="match status" value="1"/>
</dbReference>
<dbReference type="InterPro" id="IPR005122">
    <property type="entry name" value="Uracil-DNA_glycosylase-like"/>
</dbReference>
<keyword evidence="9" id="KW-0408">Iron</keyword>
<dbReference type="SMART" id="SM00986">
    <property type="entry name" value="UDG"/>
    <property type="match status" value="1"/>
</dbReference>
<evidence type="ECO:0000256" key="5">
    <source>
        <dbReference type="ARBA" id="ARBA00022485"/>
    </source>
</evidence>
<evidence type="ECO:0000259" key="13">
    <source>
        <dbReference type="SMART" id="SM00986"/>
    </source>
</evidence>
<dbReference type="GO" id="GO:0046872">
    <property type="term" value="F:metal ion binding"/>
    <property type="evidence" value="ECO:0007669"/>
    <property type="project" value="UniProtKB-KW"/>
</dbReference>
<gene>
    <name evidence="14" type="ORF">GBAR_LOCUS16123</name>
</gene>
<sequence>MDTLAEVARVVSTCTDCQLHAGRTNAVPGEGPDAAEILFIGEGPGFHEDRLGRPFVGPAGNFLEDLLQSIGMTRAQVYIANMVKCRPPDNRDPVPTEIAACSKYLDRQIELLDPILIVTLGRFSTARFIPGQSISRARGRLRQVNGRHIFPIMHPAAGLRRQEMRAAIEEDFAKIPGLLDVLRIQSEPASDSSQIREATPALEPPPANQVPSLWDVPGPPESGVATSPADHPSADEIEKPDGPLPGQQRLFC</sequence>
<dbReference type="Proteomes" id="UP001174909">
    <property type="component" value="Unassembled WGS sequence"/>
</dbReference>
<dbReference type="PANTHER" id="PTHR33693:SF1">
    <property type="entry name" value="TYPE-4 URACIL-DNA GLYCOSYLASE"/>
    <property type="match status" value="1"/>
</dbReference>
<keyword evidence="10" id="KW-0411">Iron-sulfur</keyword>
<evidence type="ECO:0000256" key="4">
    <source>
        <dbReference type="ARBA" id="ARBA00019403"/>
    </source>
</evidence>
<dbReference type="NCBIfam" id="TIGR00758">
    <property type="entry name" value="UDG_fam4"/>
    <property type="match status" value="1"/>
</dbReference>
<proteinExistence type="inferred from homology"/>
<dbReference type="GO" id="GO:0051539">
    <property type="term" value="F:4 iron, 4 sulfur cluster binding"/>
    <property type="evidence" value="ECO:0007669"/>
    <property type="project" value="UniProtKB-KW"/>
</dbReference>
<dbReference type="InterPro" id="IPR036895">
    <property type="entry name" value="Uracil-DNA_glycosylase-like_sf"/>
</dbReference>
<comment type="catalytic activity">
    <reaction evidence="1">
        <text>Hydrolyzes single-stranded DNA or mismatched double-stranded DNA and polynucleotides, releasing free uracil.</text>
        <dbReference type="EC" id="3.2.2.27"/>
    </reaction>
</comment>
<evidence type="ECO:0000256" key="7">
    <source>
        <dbReference type="ARBA" id="ARBA00022763"/>
    </source>
</evidence>
<keyword evidence="8" id="KW-0378">Hydrolase</keyword>
<accession>A0AA35SF20</accession>
<dbReference type="AlphaFoldDB" id="A0AA35SF20"/>
<feature type="compositionally biased region" description="Basic and acidic residues" evidence="12">
    <location>
        <begin position="232"/>
        <end position="241"/>
    </location>
</feature>
<keyword evidence="5" id="KW-0004">4Fe-4S</keyword>
<dbReference type="Pfam" id="PF03167">
    <property type="entry name" value="UDG"/>
    <property type="match status" value="1"/>
</dbReference>
<dbReference type="PANTHER" id="PTHR33693">
    <property type="entry name" value="TYPE-5 URACIL-DNA GLYCOSYLASE"/>
    <property type="match status" value="1"/>
</dbReference>
<organism evidence="14 15">
    <name type="scientific">Geodia barretti</name>
    <name type="common">Barrett's horny sponge</name>
    <dbReference type="NCBI Taxonomy" id="519541"/>
    <lineage>
        <taxon>Eukaryota</taxon>
        <taxon>Metazoa</taxon>
        <taxon>Porifera</taxon>
        <taxon>Demospongiae</taxon>
        <taxon>Heteroscleromorpha</taxon>
        <taxon>Tetractinellida</taxon>
        <taxon>Astrophorina</taxon>
        <taxon>Geodiidae</taxon>
        <taxon>Geodia</taxon>
    </lineage>
</organism>
<keyword evidence="11" id="KW-0234">DNA repair</keyword>
<protein>
    <recommendedName>
        <fullName evidence="4">Type-4 uracil-DNA glycosylase</fullName>
        <ecNumber evidence="3">3.2.2.27</ecNumber>
    </recommendedName>
</protein>
<evidence type="ECO:0000256" key="6">
    <source>
        <dbReference type="ARBA" id="ARBA00022723"/>
    </source>
</evidence>
<evidence type="ECO:0000313" key="14">
    <source>
        <dbReference type="EMBL" id="CAI8028249.1"/>
    </source>
</evidence>
<evidence type="ECO:0000256" key="1">
    <source>
        <dbReference type="ARBA" id="ARBA00001400"/>
    </source>
</evidence>
<dbReference type="InterPro" id="IPR005273">
    <property type="entry name" value="Ura-DNA_glyco_family4"/>
</dbReference>
<dbReference type="EC" id="3.2.2.27" evidence="3"/>
<dbReference type="InterPro" id="IPR051536">
    <property type="entry name" value="UDG_Type-4/5"/>
</dbReference>